<sequence>MQATLLPVSILPGVIARLDRDAPVYGKGYNDFNTFYLQAASGTKGGSSGSPVIDIQGRAVGLNAGGKNKAASAYYLPLERVQRALRIIQASKEVGSPADQWPAPSVPRGDLQVTFSFRGFDEVRPGMAVRCDGELSTTGLLVVDSVVPGSPADGVLEVGDVLVRVNGQVVTHFLPLEEILDDAVGQPVALSLERGGLP</sequence>
<dbReference type="PROSITE" id="PS50106">
    <property type="entry name" value="PDZ"/>
    <property type="match status" value="1"/>
</dbReference>
<evidence type="ECO:0000259" key="1">
    <source>
        <dbReference type="PROSITE" id="PS50106"/>
    </source>
</evidence>
<dbReference type="InterPro" id="IPR009003">
    <property type="entry name" value="Peptidase_S1_PA"/>
</dbReference>
<keyword evidence="3" id="KW-1185">Reference proteome</keyword>
<accession>A0A699YFW3</accession>
<evidence type="ECO:0000313" key="2">
    <source>
        <dbReference type="EMBL" id="GFH09070.1"/>
    </source>
</evidence>
<comment type="caution">
    <text evidence="2">The sequence shown here is derived from an EMBL/GenBank/DDBJ whole genome shotgun (WGS) entry which is preliminary data.</text>
</comment>
<feature type="domain" description="PDZ" evidence="1">
    <location>
        <begin position="126"/>
        <end position="172"/>
    </location>
</feature>
<reference evidence="2 3" key="1">
    <citation type="submission" date="2020-02" db="EMBL/GenBank/DDBJ databases">
        <title>Draft genome sequence of Haematococcus lacustris strain NIES-144.</title>
        <authorList>
            <person name="Morimoto D."/>
            <person name="Nakagawa S."/>
            <person name="Yoshida T."/>
            <person name="Sawayama S."/>
        </authorList>
    </citation>
    <scope>NUCLEOTIDE SEQUENCE [LARGE SCALE GENOMIC DNA]</scope>
    <source>
        <strain evidence="2 3">NIES-144</strain>
    </source>
</reference>
<evidence type="ECO:0000313" key="3">
    <source>
        <dbReference type="Proteomes" id="UP000485058"/>
    </source>
</evidence>
<dbReference type="InterPro" id="IPR043504">
    <property type="entry name" value="Peptidase_S1_PA_chymotrypsin"/>
</dbReference>
<dbReference type="SMART" id="SM00228">
    <property type="entry name" value="PDZ"/>
    <property type="match status" value="1"/>
</dbReference>
<dbReference type="SUPFAM" id="SSF50156">
    <property type="entry name" value="PDZ domain-like"/>
    <property type="match status" value="1"/>
</dbReference>
<proteinExistence type="predicted"/>
<dbReference type="EMBL" id="BLLF01000207">
    <property type="protein sequence ID" value="GFH09070.1"/>
    <property type="molecule type" value="Genomic_DNA"/>
</dbReference>
<organism evidence="2 3">
    <name type="scientific">Haematococcus lacustris</name>
    <name type="common">Green alga</name>
    <name type="synonym">Haematococcus pluvialis</name>
    <dbReference type="NCBI Taxonomy" id="44745"/>
    <lineage>
        <taxon>Eukaryota</taxon>
        <taxon>Viridiplantae</taxon>
        <taxon>Chlorophyta</taxon>
        <taxon>core chlorophytes</taxon>
        <taxon>Chlorophyceae</taxon>
        <taxon>CS clade</taxon>
        <taxon>Chlamydomonadales</taxon>
        <taxon>Haematococcaceae</taxon>
        <taxon>Haematococcus</taxon>
    </lineage>
</organism>
<gene>
    <name evidence="2" type="ORF">HaLaN_04146</name>
</gene>
<dbReference type="AlphaFoldDB" id="A0A699YFW3"/>
<dbReference type="PANTHER" id="PTHR46366">
    <property type="entry name" value="PRO-APOPTOTIC SERINE PROTEASE NMA111"/>
    <property type="match status" value="1"/>
</dbReference>
<protein>
    <submittedName>
        <fullName evidence="2">PDZ domain-containing protein</fullName>
    </submittedName>
</protein>
<dbReference type="InterPro" id="IPR001478">
    <property type="entry name" value="PDZ"/>
</dbReference>
<dbReference type="Proteomes" id="UP000485058">
    <property type="component" value="Unassembled WGS sequence"/>
</dbReference>
<dbReference type="InterPro" id="IPR041489">
    <property type="entry name" value="PDZ_6"/>
</dbReference>
<dbReference type="PANTHER" id="PTHR46366:SF1">
    <property type="entry name" value="PDZ DOMAIN-CONTAINING PROTEIN C1685.05"/>
    <property type="match status" value="1"/>
</dbReference>
<dbReference type="Gene3D" id="2.40.10.10">
    <property type="entry name" value="Trypsin-like serine proteases"/>
    <property type="match status" value="1"/>
</dbReference>
<dbReference type="InterPro" id="IPR036034">
    <property type="entry name" value="PDZ_sf"/>
</dbReference>
<dbReference type="Gene3D" id="2.30.42.10">
    <property type="match status" value="1"/>
</dbReference>
<dbReference type="SUPFAM" id="SSF50494">
    <property type="entry name" value="Trypsin-like serine proteases"/>
    <property type="match status" value="1"/>
</dbReference>
<dbReference type="Pfam" id="PF17820">
    <property type="entry name" value="PDZ_6"/>
    <property type="match status" value="1"/>
</dbReference>
<feature type="non-terminal residue" evidence="2">
    <location>
        <position position="198"/>
    </location>
</feature>
<name>A0A699YFW3_HAELA</name>